<comment type="caution">
    <text evidence="2">The sequence shown here is derived from an EMBL/GenBank/DDBJ whole genome shotgun (WGS) entry which is preliminary data.</text>
</comment>
<dbReference type="Proteomes" id="UP000324222">
    <property type="component" value="Unassembled WGS sequence"/>
</dbReference>
<evidence type="ECO:0000313" key="2">
    <source>
        <dbReference type="EMBL" id="MPC91703.1"/>
    </source>
</evidence>
<organism evidence="2 3">
    <name type="scientific">Portunus trituberculatus</name>
    <name type="common">Swimming crab</name>
    <name type="synonym">Neptunus trituberculatus</name>
    <dbReference type="NCBI Taxonomy" id="210409"/>
    <lineage>
        <taxon>Eukaryota</taxon>
        <taxon>Metazoa</taxon>
        <taxon>Ecdysozoa</taxon>
        <taxon>Arthropoda</taxon>
        <taxon>Crustacea</taxon>
        <taxon>Multicrustacea</taxon>
        <taxon>Malacostraca</taxon>
        <taxon>Eumalacostraca</taxon>
        <taxon>Eucarida</taxon>
        <taxon>Decapoda</taxon>
        <taxon>Pleocyemata</taxon>
        <taxon>Brachyura</taxon>
        <taxon>Eubrachyura</taxon>
        <taxon>Portunoidea</taxon>
        <taxon>Portunidae</taxon>
        <taxon>Portuninae</taxon>
        <taxon>Portunus</taxon>
    </lineage>
</organism>
<protein>
    <submittedName>
        <fullName evidence="2">Uncharacterized protein</fullName>
    </submittedName>
</protein>
<feature type="compositionally biased region" description="Polar residues" evidence="1">
    <location>
        <begin position="1"/>
        <end position="15"/>
    </location>
</feature>
<feature type="region of interest" description="Disordered" evidence="1">
    <location>
        <begin position="1"/>
        <end position="20"/>
    </location>
</feature>
<keyword evidence="3" id="KW-1185">Reference proteome</keyword>
<evidence type="ECO:0000313" key="3">
    <source>
        <dbReference type="Proteomes" id="UP000324222"/>
    </source>
</evidence>
<dbReference type="EMBL" id="VSRR010088700">
    <property type="protein sequence ID" value="MPC91703.1"/>
    <property type="molecule type" value="Genomic_DNA"/>
</dbReference>
<accession>A0A5B7JBE3</accession>
<reference evidence="2 3" key="1">
    <citation type="submission" date="2019-05" db="EMBL/GenBank/DDBJ databases">
        <title>Another draft genome of Portunus trituberculatus and its Hox gene families provides insights of decapod evolution.</title>
        <authorList>
            <person name="Jeong J.-H."/>
            <person name="Song I."/>
            <person name="Kim S."/>
            <person name="Choi T."/>
            <person name="Kim D."/>
            <person name="Ryu S."/>
            <person name="Kim W."/>
        </authorList>
    </citation>
    <scope>NUCLEOTIDE SEQUENCE [LARGE SCALE GENOMIC DNA]</scope>
    <source>
        <tissue evidence="2">Muscle</tissue>
    </source>
</reference>
<proteinExistence type="predicted"/>
<dbReference type="AlphaFoldDB" id="A0A5B7JBE3"/>
<gene>
    <name evidence="2" type="ORF">E2C01_086759</name>
</gene>
<evidence type="ECO:0000256" key="1">
    <source>
        <dbReference type="SAM" id="MobiDB-lite"/>
    </source>
</evidence>
<sequence>MGLRVSSPTSGQVSSYGPLEGRGGGSEVSLLMGCVVHTGRLIACLGADWLAKGNTSASLMHNYPPPLHQHRGWRAAHLATPPISLHIIKADRFQ</sequence>
<name>A0A5B7JBE3_PORTR</name>